<sequence>MLTVDFDRLGVEPGARAIDIGAGAGRHSFELYRRGADVIAFDQSADDMKAVADMFVAMELEGQVPEGALARAEVGDALALPYPDAAFDVVLISEVLEHVPQDDRAIAEVVRVLKPGGVAAVTVPRWFPEKVCWALSDAYHEVEGGHVRIYKADELAAKLTAAGLEVRGRDYAHALHAPYWWLKCAVGVDNDENPLVKAYHRLLVWDLMKGPWQTRTAEKLLDPVLGKSVVFYLRKPGASGAAQ</sequence>
<dbReference type="Proteomes" id="UP001331936">
    <property type="component" value="Unassembled WGS sequence"/>
</dbReference>
<dbReference type="InterPro" id="IPR013216">
    <property type="entry name" value="Methyltransf_11"/>
</dbReference>
<reference evidence="2 3" key="1">
    <citation type="submission" date="2023-08" db="EMBL/GenBank/DDBJ databases">
        <authorList>
            <person name="Girao M."/>
            <person name="Carvalho M.F."/>
        </authorList>
    </citation>
    <scope>NUCLEOTIDE SEQUENCE [LARGE SCALE GENOMIC DNA]</scope>
    <source>
        <strain evidence="2 3">CC-R104</strain>
    </source>
</reference>
<comment type="caution">
    <text evidence="2">The sequence shown here is derived from an EMBL/GenBank/DDBJ whole genome shotgun (WGS) entry which is preliminary data.</text>
</comment>
<dbReference type="EMBL" id="JAUZMZ010000033">
    <property type="protein sequence ID" value="MEE2032131.1"/>
    <property type="molecule type" value="Genomic_DNA"/>
</dbReference>
<name>A0ABU7JQ27_9NOCA</name>
<evidence type="ECO:0000313" key="3">
    <source>
        <dbReference type="Proteomes" id="UP001331936"/>
    </source>
</evidence>
<organism evidence="2 3">
    <name type="scientific">Rhodococcus chondri</name>
    <dbReference type="NCBI Taxonomy" id="3065941"/>
    <lineage>
        <taxon>Bacteria</taxon>
        <taxon>Bacillati</taxon>
        <taxon>Actinomycetota</taxon>
        <taxon>Actinomycetes</taxon>
        <taxon>Mycobacteriales</taxon>
        <taxon>Nocardiaceae</taxon>
        <taxon>Rhodococcus</taxon>
    </lineage>
</organism>
<keyword evidence="2" id="KW-0489">Methyltransferase</keyword>
<dbReference type="Gene3D" id="3.40.50.150">
    <property type="entry name" value="Vaccinia Virus protein VP39"/>
    <property type="match status" value="1"/>
</dbReference>
<gene>
    <name evidence="2" type="ORF">Q8814_08425</name>
</gene>
<keyword evidence="2" id="KW-0808">Transferase</keyword>
<protein>
    <submittedName>
        <fullName evidence="2">Class I SAM-dependent methyltransferase</fullName>
    </submittedName>
</protein>
<dbReference type="GO" id="GO:0032259">
    <property type="term" value="P:methylation"/>
    <property type="evidence" value="ECO:0007669"/>
    <property type="project" value="UniProtKB-KW"/>
</dbReference>
<dbReference type="SUPFAM" id="SSF53335">
    <property type="entry name" value="S-adenosyl-L-methionine-dependent methyltransferases"/>
    <property type="match status" value="1"/>
</dbReference>
<dbReference type="RefSeq" id="WP_330151562.1">
    <property type="nucleotide sequence ID" value="NZ_JAUZMZ010000033.1"/>
</dbReference>
<keyword evidence="3" id="KW-1185">Reference proteome</keyword>
<dbReference type="GO" id="GO:0008168">
    <property type="term" value="F:methyltransferase activity"/>
    <property type="evidence" value="ECO:0007669"/>
    <property type="project" value="UniProtKB-KW"/>
</dbReference>
<dbReference type="CDD" id="cd02440">
    <property type="entry name" value="AdoMet_MTases"/>
    <property type="match status" value="1"/>
</dbReference>
<dbReference type="Pfam" id="PF08241">
    <property type="entry name" value="Methyltransf_11"/>
    <property type="match status" value="1"/>
</dbReference>
<evidence type="ECO:0000259" key="1">
    <source>
        <dbReference type="Pfam" id="PF08241"/>
    </source>
</evidence>
<evidence type="ECO:0000313" key="2">
    <source>
        <dbReference type="EMBL" id="MEE2032131.1"/>
    </source>
</evidence>
<proteinExistence type="predicted"/>
<feature type="domain" description="Methyltransferase type 11" evidence="1">
    <location>
        <begin position="18"/>
        <end position="120"/>
    </location>
</feature>
<accession>A0ABU7JQ27</accession>
<dbReference type="InterPro" id="IPR029063">
    <property type="entry name" value="SAM-dependent_MTases_sf"/>
</dbReference>
<dbReference type="PANTHER" id="PTHR43591">
    <property type="entry name" value="METHYLTRANSFERASE"/>
    <property type="match status" value="1"/>
</dbReference>